<dbReference type="PANTHER" id="PTHR10763">
    <property type="entry name" value="CELL DIVISION CONTROL PROTEIN 6-RELATED"/>
    <property type="match status" value="1"/>
</dbReference>
<evidence type="ECO:0000256" key="3">
    <source>
        <dbReference type="ARBA" id="ARBA00022840"/>
    </source>
</evidence>
<accession>A0A8T7HCS4</accession>
<dbReference type="InterPro" id="IPR050311">
    <property type="entry name" value="ORC1/CDC6"/>
</dbReference>
<dbReference type="SUPFAM" id="SSF52540">
    <property type="entry name" value="P-loop containing nucleoside triphosphate hydrolases"/>
    <property type="match status" value="1"/>
</dbReference>
<evidence type="ECO:0000259" key="4">
    <source>
        <dbReference type="Pfam" id="PF22703"/>
    </source>
</evidence>
<dbReference type="InterPro" id="IPR027417">
    <property type="entry name" value="P-loop_NTPase"/>
</dbReference>
<comment type="caution">
    <text evidence="5">The sequence shown here is derived from an EMBL/GenBank/DDBJ whole genome shotgun (WGS) entry which is preliminary data.</text>
</comment>
<feature type="domain" description="Cdc6 AAA+ ATPase-type lid" evidence="4">
    <location>
        <begin position="105"/>
        <end position="170"/>
    </location>
</feature>
<dbReference type="Gene3D" id="3.40.50.300">
    <property type="entry name" value="P-loop containing nucleotide triphosphate hydrolases"/>
    <property type="match status" value="1"/>
</dbReference>
<reference evidence="5" key="1">
    <citation type="submission" date="2020-05" db="EMBL/GenBank/DDBJ databases">
        <title>The first insight into the ecology of ammonia-tolerant syntrophic propionate oxidizing bacteria.</title>
        <authorList>
            <person name="Singh A."/>
            <person name="Schnurer A."/>
            <person name="Westerholm M."/>
        </authorList>
    </citation>
    <scope>NUCLEOTIDE SEQUENCE</scope>
    <source>
        <strain evidence="5">MAG54</strain>
    </source>
</reference>
<proteinExistence type="predicted"/>
<dbReference type="GO" id="GO:0006260">
    <property type="term" value="P:DNA replication"/>
    <property type="evidence" value="ECO:0007669"/>
    <property type="project" value="UniProtKB-KW"/>
</dbReference>
<dbReference type="EMBL" id="JABMJE010000226">
    <property type="protein sequence ID" value="NQS79154.1"/>
    <property type="molecule type" value="Genomic_DNA"/>
</dbReference>
<evidence type="ECO:0000313" key="5">
    <source>
        <dbReference type="EMBL" id="NQS79154.1"/>
    </source>
</evidence>
<dbReference type="AlphaFoldDB" id="A0A8T7HCS4"/>
<keyword evidence="2" id="KW-0547">Nucleotide-binding</keyword>
<sequence>MHTLPSAGRHPDDIKESIVTRLRERRAALIVCLDDADYLIVAGTYNTLLYQILRLYEKWDVRKPGIVAVTSDLSLNLYAEADASVRSVFHPTEINFWPYTKPEIRDILGDRVRQGLYPGVVPAPILDRIARITALEQDIRVGIDLVRVAALRAEKDGRRKVRAGDVTAAARAVTAPVLEARAAGLSAGERTLLSWIAEQSRDGGDMTAVFEDAQDYIAVGKTAYHEHLNALARAGLIDLMPRAGRGQMVRLRYPPDEVNRVCVFPDDDRFRILDDSRPD</sequence>
<evidence type="ECO:0000313" key="6">
    <source>
        <dbReference type="Proteomes" id="UP000737555"/>
    </source>
</evidence>
<gene>
    <name evidence="5" type="ORF">HQQ74_10755</name>
</gene>
<dbReference type="GO" id="GO:0005524">
    <property type="term" value="F:ATP binding"/>
    <property type="evidence" value="ECO:0007669"/>
    <property type="project" value="UniProtKB-KW"/>
</dbReference>
<organism evidence="5 6">
    <name type="scientific">Methanoculleus bourgensis</name>
    <dbReference type="NCBI Taxonomy" id="83986"/>
    <lineage>
        <taxon>Archaea</taxon>
        <taxon>Methanobacteriati</taxon>
        <taxon>Methanobacteriota</taxon>
        <taxon>Stenosarchaea group</taxon>
        <taxon>Methanomicrobia</taxon>
        <taxon>Methanomicrobiales</taxon>
        <taxon>Methanomicrobiaceae</taxon>
        <taxon>Methanoculleus</taxon>
    </lineage>
</organism>
<dbReference type="Proteomes" id="UP000737555">
    <property type="component" value="Unassembled WGS sequence"/>
</dbReference>
<dbReference type="Gene3D" id="1.10.8.60">
    <property type="match status" value="1"/>
</dbReference>
<evidence type="ECO:0000256" key="2">
    <source>
        <dbReference type="ARBA" id="ARBA00022741"/>
    </source>
</evidence>
<dbReference type="InterPro" id="IPR055237">
    <property type="entry name" value="Cdc6_lid"/>
</dbReference>
<evidence type="ECO:0000256" key="1">
    <source>
        <dbReference type="ARBA" id="ARBA00022705"/>
    </source>
</evidence>
<keyword evidence="3" id="KW-0067">ATP-binding</keyword>
<dbReference type="PANTHER" id="PTHR10763:SF26">
    <property type="entry name" value="CELL DIVISION CONTROL PROTEIN 6 HOMOLOG"/>
    <property type="match status" value="1"/>
</dbReference>
<keyword evidence="1" id="KW-0235">DNA replication</keyword>
<protein>
    <recommendedName>
        <fullName evidence="4">Cdc6 AAA+ ATPase-type lid domain-containing protein</fullName>
    </recommendedName>
</protein>
<name>A0A8T7HCS4_9EURY</name>
<dbReference type="Pfam" id="PF22703">
    <property type="entry name" value="Cdc6_lid"/>
    <property type="match status" value="1"/>
</dbReference>